<dbReference type="UniPathway" id="UPA00232"/>
<comment type="subcellular location">
    <subcellularLocation>
        <location evidence="1">Cytoplasm</location>
    </subcellularLocation>
</comment>
<organism evidence="3 4">
    <name type="scientific">Oleispira antarctica RB-8</name>
    <dbReference type="NCBI Taxonomy" id="698738"/>
    <lineage>
        <taxon>Bacteria</taxon>
        <taxon>Pseudomonadati</taxon>
        <taxon>Pseudomonadota</taxon>
        <taxon>Gammaproteobacteria</taxon>
        <taxon>Oceanospirillales</taxon>
        <taxon>Oceanospirillaceae</taxon>
        <taxon>Oleispira</taxon>
    </lineage>
</organism>
<evidence type="ECO:0000313" key="3">
    <source>
        <dbReference type="EMBL" id="CCK77482.1"/>
    </source>
</evidence>
<dbReference type="AlphaFoldDB" id="R4YR01"/>
<comment type="function">
    <text evidence="1">Required for ubiquinone (coenzyme Q) biosynthesis. Binds hydrophobic ubiquinone biosynthetic intermediates via its SCP2 domain and is essential for the stability of the Ubi complex. May constitute a docking platform where Ubi enzymes assemble and access their SCP2-bound polyprenyl substrates.</text>
</comment>
<proteinExistence type="inferred from homology"/>
<dbReference type="InterPro" id="IPR003033">
    <property type="entry name" value="SCP2_sterol-bd_dom"/>
</dbReference>
<dbReference type="PANTHER" id="PTHR38693">
    <property type="entry name" value="UBIQUINONE BIOSYNTHESIS PROTEIN UBIJ"/>
    <property type="match status" value="1"/>
</dbReference>
<dbReference type="HOGENOM" id="CLU_100130_1_0_6"/>
<dbReference type="GO" id="GO:0006744">
    <property type="term" value="P:ubiquinone biosynthetic process"/>
    <property type="evidence" value="ECO:0007669"/>
    <property type="project" value="UniProtKB-UniRule"/>
</dbReference>
<protein>
    <recommendedName>
        <fullName evidence="1">Ubiquinone biosynthesis accessory factor UbiJ</fullName>
    </recommendedName>
</protein>
<feature type="domain" description="SCP2" evidence="2">
    <location>
        <begin position="18"/>
        <end position="114"/>
    </location>
</feature>
<dbReference type="GO" id="GO:0005737">
    <property type="term" value="C:cytoplasm"/>
    <property type="evidence" value="ECO:0007669"/>
    <property type="project" value="UniProtKB-SubCell"/>
</dbReference>
<dbReference type="InterPro" id="IPR036527">
    <property type="entry name" value="SCP2_sterol-bd_dom_sf"/>
</dbReference>
<comment type="similarity">
    <text evidence="1">Belongs to the UbiJ family.</text>
</comment>
<evidence type="ECO:0000313" key="4">
    <source>
        <dbReference type="Proteomes" id="UP000032749"/>
    </source>
</evidence>
<evidence type="ECO:0000259" key="2">
    <source>
        <dbReference type="Pfam" id="PF02036"/>
    </source>
</evidence>
<dbReference type="Pfam" id="PF02036">
    <property type="entry name" value="SCP2"/>
    <property type="match status" value="1"/>
</dbReference>
<dbReference type="PANTHER" id="PTHR38693:SF1">
    <property type="entry name" value="UBIQUINONE BIOSYNTHESIS ACCESSORY FACTOR UBIJ"/>
    <property type="match status" value="1"/>
</dbReference>
<dbReference type="PATRIC" id="fig|698738.3.peg.3437"/>
<name>R4YR01_OLEAN</name>
<dbReference type="Proteomes" id="UP000032749">
    <property type="component" value="Chromosome"/>
</dbReference>
<dbReference type="KEGG" id="oai:OLEAN_C33060"/>
<keyword evidence="1" id="KW-0831">Ubiquinone biosynthesis</keyword>
<accession>R4YR01</accession>
<dbReference type="EMBL" id="FO203512">
    <property type="protein sequence ID" value="CCK77482.1"/>
    <property type="molecule type" value="Genomic_DNA"/>
</dbReference>
<reference evidence="3 4" key="1">
    <citation type="journal article" date="2013" name="Nat. Commun.">
        <title>Genome sequence and functional genomic analysis of the oil-degrading bacterium Oleispira antarctica.</title>
        <authorList>
            <person name="Kube M."/>
            <person name="Chernikova T.N."/>
            <person name="Al-Ramahi Y."/>
            <person name="Beloqui A."/>
            <person name="Lopez-Cortez N."/>
            <person name="Guazzaroni M.E."/>
            <person name="Heipieper H.J."/>
            <person name="Klages S."/>
            <person name="Kotsyurbenko O.R."/>
            <person name="Langer I."/>
            <person name="Nechitaylo T.Y."/>
            <person name="Lunsdorf H."/>
            <person name="Fernandez M."/>
            <person name="Juarez S."/>
            <person name="Ciordia S."/>
            <person name="Singer A."/>
            <person name="Kagan O."/>
            <person name="Egorova O."/>
            <person name="Petit P.A."/>
            <person name="Stogios P."/>
            <person name="Kim Y."/>
            <person name="Tchigvintsev A."/>
            <person name="Flick R."/>
            <person name="Denaro R."/>
            <person name="Genovese M."/>
            <person name="Albar J.P."/>
            <person name="Reva O.N."/>
            <person name="Martinez-Gomariz M."/>
            <person name="Tran H."/>
            <person name="Ferrer M."/>
            <person name="Savchenko A."/>
            <person name="Yakunin A.F."/>
            <person name="Yakimov M.M."/>
            <person name="Golyshina O.V."/>
            <person name="Reinhardt R."/>
            <person name="Golyshin P.N."/>
        </authorList>
    </citation>
    <scope>NUCLEOTIDE SEQUENCE [LARGE SCALE GENOMIC DNA]</scope>
</reference>
<dbReference type="STRING" id="698738.OLEAN_C33060"/>
<evidence type="ECO:0000256" key="1">
    <source>
        <dbReference type="HAMAP-Rule" id="MF_02215"/>
    </source>
</evidence>
<keyword evidence="4" id="KW-1185">Reference proteome</keyword>
<dbReference type="HAMAP" id="MF_02215">
    <property type="entry name" value="UbiJ"/>
    <property type="match status" value="1"/>
</dbReference>
<sequence>MISPSIDSALCASIERSLNAVLKHDPALLVALTKFEGKRIRIQSDDWLILVITICSHGLQLSLQDDSECDTTIFGSISELLAVAVANDKADALMNGDVDISGSSALVLDLAKIMQQMDIDWEALISPMTGGIIAHQIGKGFRSLLKWSKDSGQTFTTSSKEYLEDEVQLLVPKPLADHFASEVGELRLATDRAEARLEHVRQLINKHNQSKEQGS</sequence>
<keyword evidence="1" id="KW-0963">Cytoplasm</keyword>
<dbReference type="SUPFAM" id="SSF55718">
    <property type="entry name" value="SCP-like"/>
    <property type="match status" value="1"/>
</dbReference>
<comment type="pathway">
    <text evidence="1">Cofactor biosynthesis; ubiquinone biosynthesis.</text>
</comment>
<dbReference type="InterPro" id="IPR038989">
    <property type="entry name" value="UbiJ"/>
</dbReference>
<dbReference type="OrthoDB" id="9796077at2"/>
<gene>
    <name evidence="1" type="primary">ubiJ</name>
    <name evidence="3" type="ORF">OLEAN_C33060</name>
</gene>